<organism evidence="1 2">
    <name type="scientific">Novipirellula rosea</name>
    <dbReference type="NCBI Taxonomy" id="1031540"/>
    <lineage>
        <taxon>Bacteria</taxon>
        <taxon>Pseudomonadati</taxon>
        <taxon>Planctomycetota</taxon>
        <taxon>Planctomycetia</taxon>
        <taxon>Pirellulales</taxon>
        <taxon>Pirellulaceae</taxon>
        <taxon>Novipirellula</taxon>
    </lineage>
</organism>
<gene>
    <name evidence="1" type="ORF">GCM10023156_38950</name>
</gene>
<evidence type="ECO:0000313" key="1">
    <source>
        <dbReference type="EMBL" id="GAA4459436.1"/>
    </source>
</evidence>
<accession>A0ABP8N2R4</accession>
<protein>
    <submittedName>
        <fullName evidence="1">Uncharacterized protein</fullName>
    </submittedName>
</protein>
<proteinExistence type="predicted"/>
<sequence>MDRNETVIRARSDGEIEPGDDSPQFVFNLHLCIRNAISRTTEPISTGVNCCGANRFHALARKAAQARKTTGSAVLFSKREETESSLEKNPRTSPVTLTTAFKCGVRASTI</sequence>
<evidence type="ECO:0000313" key="2">
    <source>
        <dbReference type="Proteomes" id="UP001500840"/>
    </source>
</evidence>
<keyword evidence="2" id="KW-1185">Reference proteome</keyword>
<reference evidence="2" key="1">
    <citation type="journal article" date="2019" name="Int. J. Syst. Evol. Microbiol.">
        <title>The Global Catalogue of Microorganisms (GCM) 10K type strain sequencing project: providing services to taxonomists for standard genome sequencing and annotation.</title>
        <authorList>
            <consortium name="The Broad Institute Genomics Platform"/>
            <consortium name="The Broad Institute Genome Sequencing Center for Infectious Disease"/>
            <person name="Wu L."/>
            <person name="Ma J."/>
        </authorList>
    </citation>
    <scope>NUCLEOTIDE SEQUENCE [LARGE SCALE GENOMIC DNA]</scope>
    <source>
        <strain evidence="2">JCM 17759</strain>
    </source>
</reference>
<comment type="caution">
    <text evidence="1">The sequence shown here is derived from an EMBL/GenBank/DDBJ whole genome shotgun (WGS) entry which is preliminary data.</text>
</comment>
<dbReference type="EMBL" id="BAABGA010000048">
    <property type="protein sequence ID" value="GAA4459436.1"/>
    <property type="molecule type" value="Genomic_DNA"/>
</dbReference>
<name>A0ABP8N2R4_9BACT</name>
<dbReference type="Proteomes" id="UP001500840">
    <property type="component" value="Unassembled WGS sequence"/>
</dbReference>